<accession>A0ABN3BLE0</accession>
<dbReference type="RefSeq" id="WP_344298320.1">
    <property type="nucleotide sequence ID" value="NZ_BAAAQW010000003.1"/>
</dbReference>
<evidence type="ECO:0008006" key="6">
    <source>
        <dbReference type="Google" id="ProtNLM"/>
    </source>
</evidence>
<dbReference type="PANTHER" id="PTHR10302">
    <property type="entry name" value="SINGLE-STRANDED DNA-BINDING PROTEIN"/>
    <property type="match status" value="1"/>
</dbReference>
<feature type="region of interest" description="Disordered" evidence="3">
    <location>
        <begin position="135"/>
        <end position="193"/>
    </location>
</feature>
<dbReference type="InterPro" id="IPR012340">
    <property type="entry name" value="NA-bd_OB-fold"/>
</dbReference>
<protein>
    <recommendedName>
        <fullName evidence="6">Single-stranded DNA-binding protein</fullName>
    </recommendedName>
</protein>
<dbReference type="PROSITE" id="PS50935">
    <property type="entry name" value="SSB"/>
    <property type="match status" value="1"/>
</dbReference>
<dbReference type="Pfam" id="PF00436">
    <property type="entry name" value="SSB"/>
    <property type="match status" value="1"/>
</dbReference>
<dbReference type="Proteomes" id="UP001500432">
    <property type="component" value="Unassembled WGS sequence"/>
</dbReference>
<evidence type="ECO:0000313" key="4">
    <source>
        <dbReference type="EMBL" id="GAA2197591.1"/>
    </source>
</evidence>
<proteinExistence type="predicted"/>
<comment type="caution">
    <text evidence="4">The sequence shown here is derived from an EMBL/GenBank/DDBJ whole genome shotgun (WGS) entry which is preliminary data.</text>
</comment>
<organism evidence="4 5">
    <name type="scientific">Sinomonas flava</name>
    <dbReference type="NCBI Taxonomy" id="496857"/>
    <lineage>
        <taxon>Bacteria</taxon>
        <taxon>Bacillati</taxon>
        <taxon>Actinomycetota</taxon>
        <taxon>Actinomycetes</taxon>
        <taxon>Micrococcales</taxon>
        <taxon>Micrococcaceae</taxon>
        <taxon>Sinomonas</taxon>
    </lineage>
</organism>
<dbReference type="PANTHER" id="PTHR10302:SF0">
    <property type="entry name" value="SINGLE-STRANDED DNA-BINDING PROTEIN, MITOCHONDRIAL"/>
    <property type="match status" value="1"/>
</dbReference>
<evidence type="ECO:0000256" key="3">
    <source>
        <dbReference type="SAM" id="MobiDB-lite"/>
    </source>
</evidence>
<feature type="compositionally biased region" description="Basic and acidic residues" evidence="3">
    <location>
        <begin position="168"/>
        <end position="182"/>
    </location>
</feature>
<dbReference type="EMBL" id="BAAAQW010000003">
    <property type="protein sequence ID" value="GAA2197591.1"/>
    <property type="molecule type" value="Genomic_DNA"/>
</dbReference>
<evidence type="ECO:0000313" key="5">
    <source>
        <dbReference type="Proteomes" id="UP001500432"/>
    </source>
</evidence>
<name>A0ABN3BLE0_9MICC</name>
<gene>
    <name evidence="4" type="ORF">GCM10009849_07040</name>
</gene>
<evidence type="ECO:0000256" key="1">
    <source>
        <dbReference type="ARBA" id="ARBA00023125"/>
    </source>
</evidence>
<reference evidence="4 5" key="1">
    <citation type="journal article" date="2019" name="Int. J. Syst. Evol. Microbiol.">
        <title>The Global Catalogue of Microorganisms (GCM) 10K type strain sequencing project: providing services to taxonomists for standard genome sequencing and annotation.</title>
        <authorList>
            <consortium name="The Broad Institute Genomics Platform"/>
            <consortium name="The Broad Institute Genome Sequencing Center for Infectious Disease"/>
            <person name="Wu L."/>
            <person name="Ma J."/>
        </authorList>
    </citation>
    <scope>NUCLEOTIDE SEQUENCE [LARGE SCALE GENOMIC DNA]</scope>
    <source>
        <strain evidence="4 5">JCM 16034</strain>
    </source>
</reference>
<dbReference type="InterPro" id="IPR000424">
    <property type="entry name" value="Primosome_PriB/ssb"/>
</dbReference>
<keyword evidence="5" id="KW-1185">Reference proteome</keyword>
<sequence>MSNTVTLRGWVGTDPTKGFTKANTFYTRFRLSVSEGHFDRERGAWVDTHTSWYTVVCFGAFAQNVAESVRKGQRVIVMGKIRVATWQRADGTYSKDVDLMASSVGHDLALGIAVWNRRRDEPAGRTSAIPLAHIEGVGPVDPATGELPEMPFDPDEPPFGDVPDYPELEARDVPALEDRPSDELGPEQRLLSA</sequence>
<dbReference type="SUPFAM" id="SSF50249">
    <property type="entry name" value="Nucleic acid-binding proteins"/>
    <property type="match status" value="1"/>
</dbReference>
<dbReference type="InterPro" id="IPR011344">
    <property type="entry name" value="ssDNA-bd"/>
</dbReference>
<keyword evidence="1 2" id="KW-0238">DNA-binding</keyword>
<dbReference type="Gene3D" id="2.40.50.140">
    <property type="entry name" value="Nucleic acid-binding proteins"/>
    <property type="match status" value="1"/>
</dbReference>
<evidence type="ECO:0000256" key="2">
    <source>
        <dbReference type="PROSITE-ProRule" id="PRU00252"/>
    </source>
</evidence>
<dbReference type="CDD" id="cd04496">
    <property type="entry name" value="SSB_OBF"/>
    <property type="match status" value="1"/>
</dbReference>